<dbReference type="PANTHER" id="PTHR34385:SF1">
    <property type="entry name" value="PEPTIDOGLYCAN L-ALANYL-D-GLUTAMATE ENDOPEPTIDASE CWLK"/>
    <property type="match status" value="1"/>
</dbReference>
<dbReference type="InterPro" id="IPR058193">
    <property type="entry name" value="VanY/YodJ_core_dom"/>
</dbReference>
<dbReference type="Pfam" id="PF02557">
    <property type="entry name" value="VanY"/>
    <property type="match status" value="1"/>
</dbReference>
<dbReference type="PANTHER" id="PTHR34385">
    <property type="entry name" value="D-ALANYL-D-ALANINE CARBOXYPEPTIDASE"/>
    <property type="match status" value="1"/>
</dbReference>
<feature type="region of interest" description="Disordered" evidence="1">
    <location>
        <begin position="1"/>
        <end position="107"/>
    </location>
</feature>
<keyword evidence="2" id="KW-1133">Transmembrane helix</keyword>
<accession>A0A0W7TUL6</accession>
<feature type="compositionally biased region" description="Low complexity" evidence="1">
    <location>
        <begin position="453"/>
        <end position="468"/>
    </location>
</feature>
<dbReference type="RefSeq" id="WP_058722695.1">
    <property type="nucleotide sequence ID" value="NZ_LMUA01000002.1"/>
</dbReference>
<feature type="domain" description="D-alanyl-D-alanine carboxypeptidase-like core" evidence="3">
    <location>
        <begin position="680"/>
        <end position="814"/>
    </location>
</feature>
<feature type="region of interest" description="Disordered" evidence="1">
    <location>
        <begin position="112"/>
        <end position="131"/>
    </location>
</feature>
<organism evidence="4 5">
    <name type="scientific">Ruthenibacterium lactatiformans</name>
    <dbReference type="NCBI Taxonomy" id="1550024"/>
    <lineage>
        <taxon>Bacteria</taxon>
        <taxon>Bacillati</taxon>
        <taxon>Bacillota</taxon>
        <taxon>Clostridia</taxon>
        <taxon>Eubacteriales</taxon>
        <taxon>Oscillospiraceae</taxon>
        <taxon>Ruthenibacterium</taxon>
    </lineage>
</organism>
<dbReference type="SUPFAM" id="SSF55166">
    <property type="entry name" value="Hedgehog/DD-peptidase"/>
    <property type="match status" value="1"/>
</dbReference>
<dbReference type="AlphaFoldDB" id="A0A0W7TUL6"/>
<feature type="region of interest" description="Disordered" evidence="1">
    <location>
        <begin position="430"/>
        <end position="580"/>
    </location>
</feature>
<keyword evidence="2" id="KW-0472">Membrane</keyword>
<feature type="region of interest" description="Disordered" evidence="1">
    <location>
        <begin position="302"/>
        <end position="354"/>
    </location>
</feature>
<sequence length="834" mass="86698">MPTTDFFSGPGFEPEDVPVKKTSPAQQPVEKQPADDEPFAGMQKLDFDFLGGDDPAVPGETDPGDPFDDFSFQRPAAPARPAQPARPAPFMFDEEPAPAPFSGVPETRITPAASASLGGTDDAPVRPVSPAQAAPKAASFVFDFDDAPVEHPASRTAASAAPSEEAVFDFGIPEEKLAPAPAAAPLDGYAPLSLDFLDDAEPIAAVPPAAPAAVKPVEPPRPAQPAPKAAPFVFDFDDAPVERPASRTAASAVPSGEAAFDFGILEEKPARPAPASAAAPLDGYTPLPLDILDDAKPVAAVPPAAPAAVKPAEPPRSAEPVPKAAPFVFDFDDAPVERPASRPGQPGSTASPLYSAADAPTVAFTPAALQADAPTTAFTPVKSDAPAPAAAPQPAPPKMAAQPAPAARAARMAKEKDIGAAVFSALVADDDVPPAPAVPPASGGEELRPSGWPAATPRPANAPRTPRPINWHAPVSPAQRPAPAPARPAPPPAQAPQPPAAETPLDFDFEGAQPFDLFDDVPQSGYTAPQETDQAFPDLYDRDPEEAEPASRAPQRRTRTGGGSGSGGGRPPRRSTGTARRGIPNKTIFAWAGIVLIALLIILYFVFFGGKDGDVAPGTFGSVPSSTSQPADSTPPDASSAAPVETIPRDEWYMVLANRSSVLPGDFTVAETATVGEAVVDARIAEALRQMVNDAAAAGVKLKPTNGYRSIARQQELWDARVKTLMEGGLSQADAETKAIDYTSAPGTSDHNTGLGLDIVSEDHPAKDAGFAETAAAQWLAEHAADYGFILRYPSDKTEATGMDYEPWHYRYVGSEQAHKIKESGLCLEEYLAQ</sequence>
<evidence type="ECO:0000259" key="3">
    <source>
        <dbReference type="Pfam" id="PF02557"/>
    </source>
</evidence>
<feature type="region of interest" description="Disordered" evidence="1">
    <location>
        <begin position="620"/>
        <end position="644"/>
    </location>
</feature>
<dbReference type="GO" id="GO:0008233">
    <property type="term" value="F:peptidase activity"/>
    <property type="evidence" value="ECO:0007669"/>
    <property type="project" value="InterPro"/>
</dbReference>
<keyword evidence="2" id="KW-0812">Transmembrane</keyword>
<feature type="compositionally biased region" description="Gly residues" evidence="1">
    <location>
        <begin position="560"/>
        <end position="570"/>
    </location>
</feature>
<feature type="compositionally biased region" description="Polar residues" evidence="1">
    <location>
        <begin position="524"/>
        <end position="533"/>
    </location>
</feature>
<dbReference type="InterPro" id="IPR052179">
    <property type="entry name" value="DD-CPase-like"/>
</dbReference>
<evidence type="ECO:0000313" key="5">
    <source>
        <dbReference type="Proteomes" id="UP000053433"/>
    </source>
</evidence>
<feature type="region of interest" description="Disordered" evidence="1">
    <location>
        <begin position="375"/>
        <end position="414"/>
    </location>
</feature>
<dbReference type="Gene3D" id="3.30.1380.10">
    <property type="match status" value="1"/>
</dbReference>
<proteinExistence type="predicted"/>
<protein>
    <recommendedName>
        <fullName evidence="3">D-alanyl-D-alanine carboxypeptidase-like core domain-containing protein</fullName>
    </recommendedName>
</protein>
<feature type="compositionally biased region" description="Low complexity" evidence="1">
    <location>
        <begin position="398"/>
        <end position="410"/>
    </location>
</feature>
<evidence type="ECO:0000313" key="4">
    <source>
        <dbReference type="EMBL" id="KUE77546.1"/>
    </source>
</evidence>
<reference evidence="4 5" key="1">
    <citation type="submission" date="2015-10" db="EMBL/GenBank/DDBJ databases">
        <title>A novel member of the family Ruminococcaceae isolated from human faeces.</title>
        <authorList>
            <person name="Shkoporov A.N."/>
            <person name="Chaplin A.V."/>
            <person name="Motuzova O.V."/>
            <person name="Kafarskaia L.I."/>
            <person name="Efimov B.A."/>
        </authorList>
    </citation>
    <scope>NUCLEOTIDE SEQUENCE [LARGE SCALE GENOMIC DNA]</scope>
    <source>
        <strain evidence="4 5">668</strain>
    </source>
</reference>
<feature type="compositionally biased region" description="Low complexity" evidence="1">
    <location>
        <begin position="628"/>
        <end position="643"/>
    </location>
</feature>
<evidence type="ECO:0000256" key="2">
    <source>
        <dbReference type="SAM" id="Phobius"/>
    </source>
</evidence>
<dbReference type="InterPro" id="IPR003709">
    <property type="entry name" value="VanY-like_core_dom"/>
</dbReference>
<gene>
    <name evidence="4" type="ORF">ASJ35_02155</name>
</gene>
<comment type="caution">
    <text evidence="4">The sequence shown here is derived from an EMBL/GenBank/DDBJ whole genome shotgun (WGS) entry which is preliminary data.</text>
</comment>
<evidence type="ECO:0000256" key="1">
    <source>
        <dbReference type="SAM" id="MobiDB-lite"/>
    </source>
</evidence>
<dbReference type="Proteomes" id="UP000053433">
    <property type="component" value="Unassembled WGS sequence"/>
</dbReference>
<dbReference type="EMBL" id="LMUA01000002">
    <property type="protein sequence ID" value="KUE77546.1"/>
    <property type="molecule type" value="Genomic_DNA"/>
</dbReference>
<dbReference type="InterPro" id="IPR009045">
    <property type="entry name" value="Zn_M74/Hedgehog-like"/>
</dbReference>
<dbReference type="CDD" id="cd14852">
    <property type="entry name" value="LD-carboxypeptidase"/>
    <property type="match status" value="1"/>
</dbReference>
<feature type="compositionally biased region" description="Low complexity" evidence="1">
    <location>
        <begin position="302"/>
        <end position="311"/>
    </location>
</feature>
<feature type="compositionally biased region" description="Pro residues" evidence="1">
    <location>
        <begin position="480"/>
        <end position="501"/>
    </location>
</feature>
<name>A0A0W7TUL6_9FIRM</name>
<dbReference type="GO" id="GO:0006508">
    <property type="term" value="P:proteolysis"/>
    <property type="evidence" value="ECO:0007669"/>
    <property type="project" value="InterPro"/>
</dbReference>
<feature type="transmembrane region" description="Helical" evidence="2">
    <location>
        <begin position="588"/>
        <end position="607"/>
    </location>
</feature>
<feature type="compositionally biased region" description="Low complexity" evidence="1">
    <location>
        <begin position="73"/>
        <end position="89"/>
    </location>
</feature>